<name>A0A1E1IQW9_LEIGU</name>
<proteinExistence type="predicted"/>
<sequence length="111" mass="11955">MSVNGNGNNSKRTTKARKLTWTGHCSSFFPFYSSPAPSHSFLLHYAFSSVLLFSLNSQRMSLRFPSSRLLHGLGYFTAVSGSSTRPLEKPTACNVPLGTAAGSSCSLESLC</sequence>
<reference evidence="1" key="1">
    <citation type="submission" date="2012-08" db="EMBL/GenBank/DDBJ databases">
        <title>Comparative genomics of metastatic and non-metastatic Leishmania guyanensis provides insights into polygenic factors involved in Leishmania RNA virus infection.</title>
        <authorList>
            <person name="Smith D."/>
            <person name="Hertz-Fowler C."/>
            <person name="Martin R."/>
            <person name="Dickens N."/>
            <person name="Fasel N."/>
            <person name="Falquet L."/>
            <person name="Beverley S."/>
            <person name="Zangger H."/>
            <person name="Calderon-Copete S."/>
            <person name="Mottram J."/>
            <person name="Xenarios I."/>
        </authorList>
    </citation>
    <scope>NUCLEOTIDE SEQUENCE</scope>
    <source>
        <strain evidence="1">MHOM/BR/75/M4147/SSU:IR2SAT-LUC</strain>
    </source>
</reference>
<accession>A0A1E1IQW9</accession>
<evidence type="ECO:0000313" key="1">
    <source>
        <dbReference type="EMBL" id="CCM13642.1"/>
    </source>
</evidence>
<organism evidence="1">
    <name type="scientific">Leishmania guyanensis</name>
    <dbReference type="NCBI Taxonomy" id="5670"/>
    <lineage>
        <taxon>Eukaryota</taxon>
        <taxon>Discoba</taxon>
        <taxon>Euglenozoa</taxon>
        <taxon>Kinetoplastea</taxon>
        <taxon>Metakinetoplastina</taxon>
        <taxon>Trypanosomatida</taxon>
        <taxon>Trypanosomatidae</taxon>
        <taxon>Leishmaniinae</taxon>
        <taxon>Leishmania</taxon>
        <taxon>Leishmania guyanensis species complex</taxon>
    </lineage>
</organism>
<protein>
    <submittedName>
        <fullName evidence="1">Uncharacterized protein</fullName>
    </submittedName>
</protein>
<gene>
    <name evidence="1" type="primary">LgM4147LRVhigh.11.00380.00250</name>
    <name evidence="1" type="ORF">BN36_1111540</name>
</gene>
<dbReference type="EMBL" id="CALQ01000322">
    <property type="protein sequence ID" value="CCM13642.1"/>
    <property type="molecule type" value="Genomic_DNA"/>
</dbReference>
<dbReference type="AlphaFoldDB" id="A0A1E1IQW9"/>